<dbReference type="AlphaFoldDB" id="A0A0N7L7H1"/>
<proteinExistence type="predicted"/>
<evidence type="ECO:0000313" key="2">
    <source>
        <dbReference type="Proteomes" id="UP000054928"/>
    </source>
</evidence>
<dbReference type="EMBL" id="CCYD01002371">
    <property type="protein sequence ID" value="CEG47059.1"/>
    <property type="molecule type" value="Genomic_DNA"/>
</dbReference>
<sequence>MSSKGEAVCSKSYGTFFGVASSLRFFVPSQTFVEILENPRSYFTSICIDQIKQHDRQNASQAATASAVDTTLSSS</sequence>
<evidence type="ECO:0000313" key="1">
    <source>
        <dbReference type="EMBL" id="CEG47059.1"/>
    </source>
</evidence>
<name>A0A0N7L7H1_PLAHL</name>
<dbReference type="RefSeq" id="XP_024583428.1">
    <property type="nucleotide sequence ID" value="XM_024717984.2"/>
</dbReference>
<dbReference type="GeneID" id="36409997"/>
<protein>
    <submittedName>
        <fullName evidence="1">Uncharacterized protein</fullName>
    </submittedName>
</protein>
<organism evidence="1 2">
    <name type="scientific">Plasmopara halstedii</name>
    <name type="common">Downy mildew of sunflower</name>
    <dbReference type="NCBI Taxonomy" id="4781"/>
    <lineage>
        <taxon>Eukaryota</taxon>
        <taxon>Sar</taxon>
        <taxon>Stramenopiles</taxon>
        <taxon>Oomycota</taxon>
        <taxon>Peronosporomycetes</taxon>
        <taxon>Peronosporales</taxon>
        <taxon>Peronosporaceae</taxon>
        <taxon>Plasmopara</taxon>
    </lineage>
</organism>
<dbReference type="Proteomes" id="UP000054928">
    <property type="component" value="Unassembled WGS sequence"/>
</dbReference>
<keyword evidence="2" id="KW-1185">Reference proteome</keyword>
<reference evidence="2" key="1">
    <citation type="submission" date="2014-09" db="EMBL/GenBank/DDBJ databases">
        <authorList>
            <person name="Sharma Rahul"/>
            <person name="Thines Marco"/>
        </authorList>
    </citation>
    <scope>NUCLEOTIDE SEQUENCE [LARGE SCALE GENOMIC DNA]</scope>
</reference>
<accession>A0A0N7L7H1</accession>